<keyword evidence="1" id="KW-1133">Transmembrane helix</keyword>
<keyword evidence="3" id="KW-1185">Reference proteome</keyword>
<evidence type="ECO:0000313" key="3">
    <source>
        <dbReference type="Proteomes" id="UP000056322"/>
    </source>
</evidence>
<dbReference type="HOGENOM" id="CLU_3081652_0_0_4"/>
<dbReference type="AlphaFoldDB" id="A0A0B7J0W9"/>
<proteinExistence type="predicted"/>
<evidence type="ECO:0008006" key="4">
    <source>
        <dbReference type="Google" id="ProtNLM"/>
    </source>
</evidence>
<evidence type="ECO:0000256" key="1">
    <source>
        <dbReference type="SAM" id="Phobius"/>
    </source>
</evidence>
<sequence>MRPSKAYHEKNLFWIIVLLTLSGCFEINQPIEILPGEFKSIQKWLTNEDKVT</sequence>
<dbReference type="EMBL" id="LN794158">
    <property type="protein sequence ID" value="CEN56298.1"/>
    <property type="molecule type" value="Genomic_DNA"/>
</dbReference>
<keyword evidence="1" id="KW-0472">Membrane</keyword>
<protein>
    <recommendedName>
        <fullName evidence="4">Lipoprotein</fullName>
    </recommendedName>
</protein>
<organism evidence="2 3">
    <name type="scientific">Candidatus Methylopumilus turicensis</name>
    <dbReference type="NCBI Taxonomy" id="1581680"/>
    <lineage>
        <taxon>Bacteria</taxon>
        <taxon>Pseudomonadati</taxon>
        <taxon>Pseudomonadota</taxon>
        <taxon>Betaproteobacteria</taxon>
        <taxon>Nitrosomonadales</taxon>
        <taxon>Methylophilaceae</taxon>
        <taxon>Candidatus Methylopumilus</taxon>
    </lineage>
</organism>
<reference evidence="3" key="1">
    <citation type="submission" date="2014-12" db="EMBL/GenBank/DDBJ databases">
        <authorList>
            <person name="Salcher M.M."/>
        </authorList>
    </citation>
    <scope>NUCLEOTIDE SEQUENCE [LARGE SCALE GENOMIC DNA]</scope>
    <source>
        <strain evidence="3">MMS-10A-171</strain>
    </source>
</reference>
<evidence type="ECO:0000313" key="2">
    <source>
        <dbReference type="EMBL" id="CEN56298.1"/>
    </source>
</evidence>
<dbReference type="Proteomes" id="UP000056322">
    <property type="component" value="Chromosome 1"/>
</dbReference>
<dbReference type="PROSITE" id="PS51257">
    <property type="entry name" value="PROKAR_LIPOPROTEIN"/>
    <property type="match status" value="1"/>
</dbReference>
<gene>
    <name evidence="2" type="ORF">BN1209_1260</name>
</gene>
<accession>A0A0B7J0W9</accession>
<feature type="transmembrane region" description="Helical" evidence="1">
    <location>
        <begin position="12"/>
        <end position="31"/>
    </location>
</feature>
<keyword evidence="1" id="KW-0812">Transmembrane</keyword>
<dbReference type="STRING" id="1581680.BN1209_1260"/>
<dbReference type="KEGG" id="mbac:BN1209_1260"/>
<name>A0A0B7J0W9_9PROT</name>